<keyword evidence="3 9" id="KW-0812">Transmembrane</keyword>
<evidence type="ECO:0000256" key="1">
    <source>
        <dbReference type="ARBA" id="ARBA00004374"/>
    </source>
</evidence>
<evidence type="ECO:0000256" key="7">
    <source>
        <dbReference type="ARBA" id="ARBA00023128"/>
    </source>
</evidence>
<dbReference type="EMBL" id="UZAM01010474">
    <property type="protein sequence ID" value="VDP12514.1"/>
    <property type="molecule type" value="Genomic_DNA"/>
</dbReference>
<dbReference type="SUPFAM" id="SSF103506">
    <property type="entry name" value="Mitochondrial carrier"/>
    <property type="match status" value="1"/>
</dbReference>
<dbReference type="InterPro" id="IPR018108">
    <property type="entry name" value="MCP_transmembrane"/>
</dbReference>
<dbReference type="Proteomes" id="UP000270296">
    <property type="component" value="Unassembled WGS sequence"/>
</dbReference>
<reference evidence="12" key="1">
    <citation type="submission" date="2016-06" db="UniProtKB">
        <authorList>
            <consortium name="WormBaseParasite"/>
        </authorList>
    </citation>
    <scope>IDENTIFICATION</scope>
</reference>
<comment type="subcellular location">
    <subcellularLocation>
        <location evidence="1">Mitochondrion outer membrane</location>
        <topology evidence="1">Multi-pass membrane protein</topology>
    </subcellularLocation>
</comment>
<keyword evidence="6 9" id="KW-1133">Transmembrane helix</keyword>
<sequence length="216" mass="24200">MAVAVENRSSRRTQISERVLSVAIGTALHPLRYVKVLVQLGNDPYPIYRSKAYIFFGPYRYFLPNGIQYSSLGRYIYQKDGFLGLYNGLGASISGYLVSSLVSSRVAQYLNEQYPDEPPKANESDAEAFGRHVKKVIKDTLSKCAGTVAARPFQEMLVRSYILCYGLLRFLLILSIAVSVAMIRSMAQFIGGERMYLGLILSLKSIYDQTGIKGYF</sequence>
<evidence type="ECO:0000256" key="9">
    <source>
        <dbReference type="SAM" id="Phobius"/>
    </source>
</evidence>
<evidence type="ECO:0000313" key="10">
    <source>
        <dbReference type="EMBL" id="VDP12514.1"/>
    </source>
</evidence>
<dbReference type="AlphaFoldDB" id="A0A183IUH1"/>
<dbReference type="PANTHER" id="PTHR10780">
    <property type="entry name" value="MITOCHONDRIAL CARRIER HOMOLOG"/>
    <property type="match status" value="1"/>
</dbReference>
<keyword evidence="8 9" id="KW-0472">Membrane</keyword>
<keyword evidence="4" id="KW-0677">Repeat</keyword>
<reference evidence="10 11" key="2">
    <citation type="submission" date="2018-11" db="EMBL/GenBank/DDBJ databases">
        <authorList>
            <consortium name="Pathogen Informatics"/>
        </authorList>
    </citation>
    <scope>NUCLEOTIDE SEQUENCE [LARGE SCALE GENOMIC DNA]</scope>
</reference>
<keyword evidence="11" id="KW-1185">Reference proteome</keyword>
<feature type="transmembrane region" description="Helical" evidence="9">
    <location>
        <begin position="161"/>
        <end position="183"/>
    </location>
</feature>
<dbReference type="Gene3D" id="1.50.40.10">
    <property type="entry name" value="Mitochondrial carrier domain"/>
    <property type="match status" value="1"/>
</dbReference>
<protein>
    <submittedName>
        <fullName evidence="12">ADP,ATP carrier protein</fullName>
    </submittedName>
</protein>
<dbReference type="PANTHER" id="PTHR10780:SF18">
    <property type="entry name" value="LD43650P"/>
    <property type="match status" value="1"/>
</dbReference>
<gene>
    <name evidence="10" type="ORF">SBAD_LOCUS7268</name>
</gene>
<evidence type="ECO:0000256" key="6">
    <source>
        <dbReference type="ARBA" id="ARBA00022989"/>
    </source>
</evidence>
<evidence type="ECO:0000256" key="3">
    <source>
        <dbReference type="ARBA" id="ARBA00022692"/>
    </source>
</evidence>
<name>A0A183IUH1_9BILA</name>
<proteinExistence type="inferred from homology"/>
<keyword evidence="5" id="KW-1000">Mitochondrion outer membrane</keyword>
<evidence type="ECO:0000256" key="8">
    <source>
        <dbReference type="ARBA" id="ARBA00023136"/>
    </source>
</evidence>
<organism evidence="12">
    <name type="scientific">Soboliphyme baturini</name>
    <dbReference type="NCBI Taxonomy" id="241478"/>
    <lineage>
        <taxon>Eukaryota</taxon>
        <taxon>Metazoa</taxon>
        <taxon>Ecdysozoa</taxon>
        <taxon>Nematoda</taxon>
        <taxon>Enoplea</taxon>
        <taxon>Dorylaimia</taxon>
        <taxon>Dioctophymatida</taxon>
        <taxon>Dioctophymatoidea</taxon>
        <taxon>Soboliphymatidae</taxon>
        <taxon>Soboliphyme</taxon>
    </lineage>
</organism>
<dbReference type="WBParaSite" id="SBAD_0000754001-mRNA-1">
    <property type="protein sequence ID" value="SBAD_0000754001-mRNA-1"/>
    <property type="gene ID" value="SBAD_0000754001"/>
</dbReference>
<keyword evidence="7" id="KW-0496">Mitochondrion</keyword>
<evidence type="ECO:0000256" key="5">
    <source>
        <dbReference type="ARBA" id="ARBA00022787"/>
    </source>
</evidence>
<dbReference type="GO" id="GO:0005741">
    <property type="term" value="C:mitochondrial outer membrane"/>
    <property type="evidence" value="ECO:0007669"/>
    <property type="project" value="UniProtKB-SubCell"/>
</dbReference>
<evidence type="ECO:0000256" key="2">
    <source>
        <dbReference type="ARBA" id="ARBA00006375"/>
    </source>
</evidence>
<dbReference type="OrthoDB" id="10253709at2759"/>
<dbReference type="Pfam" id="PF00153">
    <property type="entry name" value="Mito_carr"/>
    <property type="match status" value="1"/>
</dbReference>
<accession>A0A183IUH1</accession>
<evidence type="ECO:0000313" key="11">
    <source>
        <dbReference type="Proteomes" id="UP000270296"/>
    </source>
</evidence>
<dbReference type="InterPro" id="IPR023395">
    <property type="entry name" value="MCP_dom_sf"/>
</dbReference>
<evidence type="ECO:0000313" key="12">
    <source>
        <dbReference type="WBParaSite" id="SBAD_0000754001-mRNA-1"/>
    </source>
</evidence>
<comment type="similarity">
    <text evidence="2">Belongs to the mitochondrial carrier (TC 2.A.29) family.</text>
</comment>
<evidence type="ECO:0000256" key="4">
    <source>
        <dbReference type="ARBA" id="ARBA00022737"/>
    </source>
</evidence>